<evidence type="ECO:0000313" key="2">
    <source>
        <dbReference type="Proteomes" id="UP000192578"/>
    </source>
</evidence>
<proteinExistence type="predicted"/>
<dbReference type="EMBL" id="MTYJ01000021">
    <property type="protein sequence ID" value="OQV21705.1"/>
    <property type="molecule type" value="Genomic_DNA"/>
</dbReference>
<dbReference type="PANTHER" id="PTHR21435">
    <property type="entry name" value="MITOCHONDRIAL IMPORT INNER MEMBRANE TRANSLOCASE SUBUNIT TIM29"/>
    <property type="match status" value="1"/>
</dbReference>
<protein>
    <recommendedName>
        <fullName evidence="3">Mitochondrial import inner membrane translocase subunit Tim29</fullName>
    </recommendedName>
</protein>
<sequence length="191" mass="22000">MSAFSRRLPLRSVLSVWDRPRFVKLRDGVSNFKPVKFLIQVADDYKNVAKDALVDAKSRPWRSSVILAGATAAYFAWQNNPPERSFVDALLESNNDLIQVPATARNSVSECFLVSAHRFRSADRLKYVNIGLCSLMLHEDFNRSCDVYQAHCKYLLPSVFTFYDRLVDVGVFNRWIRLERAMENFDVNLVD</sequence>
<dbReference type="Proteomes" id="UP000192578">
    <property type="component" value="Unassembled WGS sequence"/>
</dbReference>
<comment type="caution">
    <text evidence="1">The sequence shown here is derived from an EMBL/GenBank/DDBJ whole genome shotgun (WGS) entry which is preliminary data.</text>
</comment>
<name>A0A1W0X2L9_HYPEX</name>
<evidence type="ECO:0008006" key="3">
    <source>
        <dbReference type="Google" id="ProtNLM"/>
    </source>
</evidence>
<gene>
    <name evidence="1" type="ORF">BV898_04284</name>
</gene>
<accession>A0A1W0X2L9</accession>
<keyword evidence="2" id="KW-1185">Reference proteome</keyword>
<dbReference type="OrthoDB" id="5970620at2759"/>
<dbReference type="Pfam" id="PF10171">
    <property type="entry name" value="Tim29"/>
    <property type="match status" value="1"/>
</dbReference>
<dbReference type="PANTHER" id="PTHR21435:SF1">
    <property type="entry name" value="MITOCHONDRIAL IMPORT INNER MEMBRANE TRANSLOCASE SUBUNIT TIM29"/>
    <property type="match status" value="1"/>
</dbReference>
<dbReference type="GO" id="GO:0042721">
    <property type="term" value="C:TIM22 mitochondrial import inner membrane insertion complex"/>
    <property type="evidence" value="ECO:0007669"/>
    <property type="project" value="InterPro"/>
</dbReference>
<organism evidence="1 2">
    <name type="scientific">Hypsibius exemplaris</name>
    <name type="common">Freshwater tardigrade</name>
    <dbReference type="NCBI Taxonomy" id="2072580"/>
    <lineage>
        <taxon>Eukaryota</taxon>
        <taxon>Metazoa</taxon>
        <taxon>Ecdysozoa</taxon>
        <taxon>Tardigrada</taxon>
        <taxon>Eutardigrada</taxon>
        <taxon>Parachela</taxon>
        <taxon>Hypsibioidea</taxon>
        <taxon>Hypsibiidae</taxon>
        <taxon>Hypsibius</taxon>
    </lineage>
</organism>
<dbReference type="InterPro" id="IPR019322">
    <property type="entry name" value="TIMM29"/>
</dbReference>
<dbReference type="AlphaFoldDB" id="A0A1W0X2L9"/>
<evidence type="ECO:0000313" key="1">
    <source>
        <dbReference type="EMBL" id="OQV21705.1"/>
    </source>
</evidence>
<dbReference type="GO" id="GO:0045039">
    <property type="term" value="P:protein insertion into mitochondrial inner membrane"/>
    <property type="evidence" value="ECO:0007669"/>
    <property type="project" value="TreeGrafter"/>
</dbReference>
<reference evidence="2" key="1">
    <citation type="submission" date="2017-01" db="EMBL/GenBank/DDBJ databases">
        <title>Comparative genomics of anhydrobiosis in the tardigrade Hypsibius dujardini.</title>
        <authorList>
            <person name="Yoshida Y."/>
            <person name="Koutsovoulos G."/>
            <person name="Laetsch D."/>
            <person name="Stevens L."/>
            <person name="Kumar S."/>
            <person name="Horikawa D."/>
            <person name="Ishino K."/>
            <person name="Komine S."/>
            <person name="Tomita M."/>
            <person name="Blaxter M."/>
            <person name="Arakawa K."/>
        </authorList>
    </citation>
    <scope>NUCLEOTIDE SEQUENCE [LARGE SCALE GENOMIC DNA]</scope>
    <source>
        <strain evidence="2">Z151</strain>
    </source>
</reference>